<dbReference type="SUPFAM" id="SSF50729">
    <property type="entry name" value="PH domain-like"/>
    <property type="match status" value="2"/>
</dbReference>
<feature type="domain" description="WW" evidence="4">
    <location>
        <begin position="354"/>
        <end position="386"/>
    </location>
</feature>
<feature type="compositionally biased region" description="Basic and acidic residues" evidence="2">
    <location>
        <begin position="351"/>
        <end position="365"/>
    </location>
</feature>
<feature type="compositionally biased region" description="Low complexity" evidence="2">
    <location>
        <begin position="399"/>
        <end position="420"/>
    </location>
</feature>
<protein>
    <submittedName>
        <fullName evidence="5">Uncharacterized protein</fullName>
    </submittedName>
</protein>
<dbReference type="CDD" id="cd01272">
    <property type="entry name" value="PTB1_Fe65"/>
    <property type="match status" value="1"/>
</dbReference>
<dbReference type="Gene3D" id="2.20.70.10">
    <property type="match status" value="1"/>
</dbReference>
<dbReference type="GO" id="GO:0001540">
    <property type="term" value="F:amyloid-beta binding"/>
    <property type="evidence" value="ECO:0007669"/>
    <property type="project" value="InterPro"/>
</dbReference>
<sequence>MSQSMFELERVLSHSSDLSTGSQNSFVLIDQACERLKLQGCRRSHLAPWSRLKHNVGGCSKVTSATSQYHLRRQQRNRKFRLSLFTQSGLYRKQKKADHNYLIYHNPLEDPDATYTSYSNPNYFFNRAHHHLHNNNNIIDNSDSSFHNGNNTSISLENSYSSCEPTPTTPDRTFVLQKLHSPSDDDYDDDDNDDDIEADALSLGEEEVDDKEKVDSSTDGGSAKEEPRIFYGVGSQQCRRSRGIVGYLEMLEKQALEREMRSLCGGVVDEDNDDRFGREGGCGDDSPKTMQGGDQPVEPPQNDKFDLGTEINSPDSNDSGFQTGEKTPILFSPETPGPLVTDPASEAQESPIKEVLPEGWQKHEDDDGPYYWHVKSGTIQRDPPPPAPPDGPALCSPKAISLTTESSSSSAGSAPSTPNSVSSGTERHLMEFEGHALQYAAKTLQSVPLYMEKKPGSEKMVRFAVRSLGWVKIDEDDLTPERSSKAVNKCIIDLSLGRNNVNDAVGRWGDGKDLFMDLDHNSLRLVDPVDGLTLNSQPIHSIRVWGVGRDNARERDFAYVARDRGTRTHMCHVFHCEAPAREIANTLKDICKKIVLERNLHQSAVARLTRPTDLPNLDKMGQPKGEKLSFQNLYNNARFPTPMEEPRKVMKCHYLGCQEVTRPTGRDTLNDAIQHKYYTVPPEKWKFVTIGIAPSTITITEIGNPDGVIEECRVRFLSFMGIAVDNVKLCAFIMHTSQNKFICHVFHCEPSAGPMCKTIEAACKLRYQKCLDAHPQTPKGGLPGKSLRKSIKQSIKCVWGSVTSLTSPK</sequence>
<keyword evidence="6" id="KW-1185">Reference proteome</keyword>
<dbReference type="InterPro" id="IPR006020">
    <property type="entry name" value="PTB/PI_dom"/>
</dbReference>
<dbReference type="InterPro" id="IPR011993">
    <property type="entry name" value="PH-like_dom_sf"/>
</dbReference>
<dbReference type="GO" id="GO:0006355">
    <property type="term" value="P:regulation of DNA-templated transcription"/>
    <property type="evidence" value="ECO:0007669"/>
    <property type="project" value="TreeGrafter"/>
</dbReference>
<dbReference type="EMBL" id="CAJHNH020004558">
    <property type="protein sequence ID" value="CAG5131290.1"/>
    <property type="molecule type" value="Genomic_DNA"/>
</dbReference>
<evidence type="ECO:0000256" key="2">
    <source>
        <dbReference type="SAM" id="MobiDB-lite"/>
    </source>
</evidence>
<feature type="region of interest" description="Disordered" evidence="2">
    <location>
        <begin position="270"/>
        <end position="425"/>
    </location>
</feature>
<feature type="compositionally biased region" description="Pro residues" evidence="2">
    <location>
        <begin position="382"/>
        <end position="391"/>
    </location>
</feature>
<dbReference type="Pfam" id="PF00640">
    <property type="entry name" value="PID"/>
    <property type="match status" value="2"/>
</dbReference>
<dbReference type="FunFam" id="2.30.29.30:FF:000034">
    <property type="entry name" value="amyloid beta A4 precursor protein-binding family B member 2"/>
    <property type="match status" value="1"/>
</dbReference>
<evidence type="ECO:0000259" key="3">
    <source>
        <dbReference type="PROSITE" id="PS01179"/>
    </source>
</evidence>
<feature type="compositionally biased region" description="Polar residues" evidence="2">
    <location>
        <begin position="310"/>
        <end position="325"/>
    </location>
</feature>
<reference evidence="5" key="1">
    <citation type="submission" date="2021-04" db="EMBL/GenBank/DDBJ databases">
        <authorList>
            <consortium name="Molecular Ecology Group"/>
        </authorList>
    </citation>
    <scope>NUCLEOTIDE SEQUENCE</scope>
</reference>
<dbReference type="CDD" id="cd00201">
    <property type="entry name" value="WW"/>
    <property type="match status" value="1"/>
</dbReference>
<dbReference type="FunFam" id="2.30.29.30:FF:000317">
    <property type="entry name" value="Amyloid beta A4 protein-binding family B member"/>
    <property type="match status" value="1"/>
</dbReference>
<dbReference type="SUPFAM" id="SSF51045">
    <property type="entry name" value="WW domain"/>
    <property type="match status" value="1"/>
</dbReference>
<dbReference type="Gene3D" id="2.30.29.30">
    <property type="entry name" value="Pleckstrin-homology domain (PH domain)/Phosphotyrosine-binding domain (PTB)"/>
    <property type="match status" value="2"/>
</dbReference>
<dbReference type="CDD" id="cd01271">
    <property type="entry name" value="PTB2_Fe65"/>
    <property type="match status" value="1"/>
</dbReference>
<dbReference type="PROSITE" id="PS50020">
    <property type="entry name" value="WW_DOMAIN_2"/>
    <property type="match status" value="1"/>
</dbReference>
<evidence type="ECO:0000256" key="1">
    <source>
        <dbReference type="ARBA" id="ARBA00022737"/>
    </source>
</evidence>
<dbReference type="InterPro" id="IPR001202">
    <property type="entry name" value="WW_dom"/>
</dbReference>
<dbReference type="PANTHER" id="PTHR14058:SF8">
    <property type="entry name" value="PROTEIN FE65 HOMOLOG"/>
    <property type="match status" value="1"/>
</dbReference>
<dbReference type="PANTHER" id="PTHR14058">
    <property type="entry name" value="AMYLOID BETA A4 PRECURSOR PROTEIN-BINDING FAMILY B"/>
    <property type="match status" value="1"/>
</dbReference>
<evidence type="ECO:0000259" key="4">
    <source>
        <dbReference type="PROSITE" id="PS50020"/>
    </source>
</evidence>
<dbReference type="OrthoDB" id="5969782at2759"/>
<dbReference type="AlphaFoldDB" id="A0A8S3ZTQ1"/>
<dbReference type="GO" id="GO:0005737">
    <property type="term" value="C:cytoplasm"/>
    <property type="evidence" value="ECO:0007669"/>
    <property type="project" value="TreeGrafter"/>
</dbReference>
<dbReference type="InterPro" id="IPR039576">
    <property type="entry name" value="APBB1/2/3"/>
</dbReference>
<dbReference type="PROSITE" id="PS01179">
    <property type="entry name" value="PID"/>
    <property type="match status" value="2"/>
</dbReference>
<dbReference type="InterPro" id="IPR036020">
    <property type="entry name" value="WW_dom_sf"/>
</dbReference>
<keyword evidence="1" id="KW-0677">Repeat</keyword>
<name>A0A8S3ZTQ1_9EUPU</name>
<dbReference type="GO" id="GO:0005634">
    <property type="term" value="C:nucleus"/>
    <property type="evidence" value="ECO:0007669"/>
    <property type="project" value="TreeGrafter"/>
</dbReference>
<accession>A0A8S3ZTQ1</accession>
<feature type="compositionally biased region" description="Basic and acidic residues" evidence="2">
    <location>
        <begin position="210"/>
        <end position="228"/>
    </location>
</feature>
<feature type="region of interest" description="Disordered" evidence="2">
    <location>
        <begin position="201"/>
        <end position="229"/>
    </location>
</feature>
<evidence type="ECO:0000313" key="5">
    <source>
        <dbReference type="EMBL" id="CAG5131290.1"/>
    </source>
</evidence>
<proteinExistence type="predicted"/>
<dbReference type="SMART" id="SM00462">
    <property type="entry name" value="PTB"/>
    <property type="match status" value="2"/>
</dbReference>
<dbReference type="Proteomes" id="UP000678393">
    <property type="component" value="Unassembled WGS sequence"/>
</dbReference>
<feature type="domain" description="PID" evidence="3">
    <location>
        <begin position="654"/>
        <end position="776"/>
    </location>
</feature>
<evidence type="ECO:0000313" key="6">
    <source>
        <dbReference type="Proteomes" id="UP000678393"/>
    </source>
</evidence>
<gene>
    <name evidence="5" type="ORF">CUNI_LOCUS16848</name>
</gene>
<comment type="caution">
    <text evidence="5">The sequence shown here is derived from an EMBL/GenBank/DDBJ whole genome shotgun (WGS) entry which is preliminary data.</text>
</comment>
<organism evidence="5 6">
    <name type="scientific">Candidula unifasciata</name>
    <dbReference type="NCBI Taxonomy" id="100452"/>
    <lineage>
        <taxon>Eukaryota</taxon>
        <taxon>Metazoa</taxon>
        <taxon>Spiralia</taxon>
        <taxon>Lophotrochozoa</taxon>
        <taxon>Mollusca</taxon>
        <taxon>Gastropoda</taxon>
        <taxon>Heterobranchia</taxon>
        <taxon>Euthyneura</taxon>
        <taxon>Panpulmonata</taxon>
        <taxon>Eupulmonata</taxon>
        <taxon>Stylommatophora</taxon>
        <taxon>Helicina</taxon>
        <taxon>Helicoidea</taxon>
        <taxon>Geomitridae</taxon>
        <taxon>Candidula</taxon>
    </lineage>
</organism>
<feature type="domain" description="PID" evidence="3">
    <location>
        <begin position="461"/>
        <end position="591"/>
    </location>
</feature>